<dbReference type="SUPFAM" id="SSF50341">
    <property type="entry name" value="CheW-like"/>
    <property type="match status" value="2"/>
</dbReference>
<evidence type="ECO:0000256" key="7">
    <source>
        <dbReference type="ARBA" id="ARBA00023012"/>
    </source>
</evidence>
<organism evidence="13 14">
    <name type="scientific">Cryptosporangium japonicum</name>
    <dbReference type="NCBI Taxonomy" id="80872"/>
    <lineage>
        <taxon>Bacteria</taxon>
        <taxon>Bacillati</taxon>
        <taxon>Actinomycetota</taxon>
        <taxon>Actinomycetes</taxon>
        <taxon>Cryptosporangiales</taxon>
        <taxon>Cryptosporangiaceae</taxon>
        <taxon>Cryptosporangium</taxon>
    </lineage>
</organism>
<reference evidence="13 14" key="1">
    <citation type="journal article" date="2019" name="Int. J. Syst. Evol. Microbiol.">
        <title>The Global Catalogue of Microorganisms (GCM) 10K type strain sequencing project: providing services to taxonomists for standard genome sequencing and annotation.</title>
        <authorList>
            <consortium name="The Broad Institute Genomics Platform"/>
            <consortium name="The Broad Institute Genome Sequencing Center for Infectious Disease"/>
            <person name="Wu L."/>
            <person name="Ma J."/>
        </authorList>
    </citation>
    <scope>NUCLEOTIDE SEQUENCE [LARGE SCALE GENOMIC DNA]</scope>
    <source>
        <strain evidence="13 14">JCM 10425</strain>
    </source>
</reference>
<dbReference type="InterPro" id="IPR005467">
    <property type="entry name" value="His_kinase_dom"/>
</dbReference>
<dbReference type="InterPro" id="IPR036641">
    <property type="entry name" value="HPT_dom_sf"/>
</dbReference>
<dbReference type="CDD" id="cd00731">
    <property type="entry name" value="CheA_reg"/>
    <property type="match status" value="1"/>
</dbReference>
<dbReference type="EC" id="2.7.13.3" evidence="3"/>
<evidence type="ECO:0000256" key="6">
    <source>
        <dbReference type="ARBA" id="ARBA00022777"/>
    </source>
</evidence>
<dbReference type="SMART" id="SM00387">
    <property type="entry name" value="HATPase_c"/>
    <property type="match status" value="1"/>
</dbReference>
<dbReference type="InterPro" id="IPR004105">
    <property type="entry name" value="CheA-like_dim"/>
</dbReference>
<feature type="region of interest" description="Disordered" evidence="9">
    <location>
        <begin position="130"/>
        <end position="216"/>
    </location>
</feature>
<sequence length="780" mass="84075">MDELDDIVQEFLVESHENLDQLDRDLVALEQHPDSRELLSSIFRTIHTIKGTSGFLAFHRLETVTHAGESLLSRLRDGAQSMNVESANALLRMVDTVRGLLTSIEENGAEGEVDVQSVIEQVTACIEDGSGKPKAAPAAAAPAAEAPAPEAPADEPEAPAAEAHDEPEPEPAAEEPAHEEPAKPAAPVQRAGGAGAPPGPPEPGEEGSAPQRRSVAESSIRVDVDLLDALMRLVGELVLTRNQLVRGVSEMSDPALTRTTQRLNLITSELQESVMKTRMQPIDQIWSKLPRVVRDLSSQLGRQIRLAMEGKDTELDRSLLESVKDPLTHLVRNAVDHGIEPPDVRQAAGKNPEGTLTLRAYHEGGHVVVEVADDGAGIDPERVAATALDRGVITRDQLARMETSDILQLLFQPGFSTAKKVTNVSGRGVGMDVVKTNIEKIGGTVDVDSTPGRGTVWRLTIPLTLAIIQALTVECSTEQYAIPQIAVDELVFVDGSSDKNIEHVSGAPVYRLRGKLLPLVRLDESLGLPVGSNDKDVYIAVLQAEGRRFGLVVDRVLNTEEIVVKPLATLLKDIGVYQGSTILGDGKVALILDVQSLARRSLLAAQAVEKSGLGAESQQSQNRQGSGNRLLITGVGDRRVAVPLDMVTRLEEFPIEKIERVGSREVVQYRGRILPLVRLAHLLGAYPAEDGDSVPVVVYSERGRSVALAVEKIVDIVEDSTDTHSDLDDSGLTGSAVIQQRVTEMLDVRQAILAADVNFFDAMDEYEDQYAGGLEEMSAV</sequence>
<protein>
    <recommendedName>
        <fullName evidence="3">histidine kinase</fullName>
        <ecNumber evidence="3">2.7.13.3</ecNumber>
    </recommendedName>
</protein>
<dbReference type="InterPro" id="IPR036097">
    <property type="entry name" value="HisK_dim/P_sf"/>
</dbReference>
<name>A0ABN0UA26_9ACTN</name>
<dbReference type="InterPro" id="IPR036890">
    <property type="entry name" value="HATPase_C_sf"/>
</dbReference>
<dbReference type="RefSeq" id="WP_344649573.1">
    <property type="nucleotide sequence ID" value="NZ_BAAAGX010000012.1"/>
</dbReference>
<dbReference type="InterPro" id="IPR004358">
    <property type="entry name" value="Sig_transdc_His_kin-like_C"/>
</dbReference>
<evidence type="ECO:0000313" key="13">
    <source>
        <dbReference type="EMBL" id="GAA0243748.1"/>
    </source>
</evidence>
<dbReference type="CDD" id="cd16916">
    <property type="entry name" value="HATPase_CheA-like"/>
    <property type="match status" value="1"/>
</dbReference>
<dbReference type="PANTHER" id="PTHR43395:SF1">
    <property type="entry name" value="CHEMOTAXIS PROTEIN CHEA"/>
    <property type="match status" value="1"/>
</dbReference>
<evidence type="ECO:0000256" key="4">
    <source>
        <dbReference type="ARBA" id="ARBA00022553"/>
    </source>
</evidence>
<evidence type="ECO:0000259" key="10">
    <source>
        <dbReference type="PROSITE" id="PS50109"/>
    </source>
</evidence>
<feature type="compositionally biased region" description="Low complexity" evidence="9">
    <location>
        <begin position="133"/>
        <end position="148"/>
    </location>
</feature>
<keyword evidence="6" id="KW-0418">Kinase</keyword>
<dbReference type="Pfam" id="PF02518">
    <property type="entry name" value="HATPase_c"/>
    <property type="match status" value="1"/>
</dbReference>
<gene>
    <name evidence="13" type="ORF">GCM10009539_31490</name>
</gene>
<dbReference type="SMART" id="SM00260">
    <property type="entry name" value="CheW"/>
    <property type="match status" value="2"/>
</dbReference>
<evidence type="ECO:0000256" key="3">
    <source>
        <dbReference type="ARBA" id="ARBA00012438"/>
    </source>
</evidence>
<dbReference type="PROSITE" id="PS50851">
    <property type="entry name" value="CHEW"/>
    <property type="match status" value="2"/>
</dbReference>
<feature type="domain" description="Histidine kinase" evidence="10">
    <location>
        <begin position="221"/>
        <end position="465"/>
    </location>
</feature>
<dbReference type="EMBL" id="BAAAGX010000012">
    <property type="protein sequence ID" value="GAA0243748.1"/>
    <property type="molecule type" value="Genomic_DNA"/>
</dbReference>
<dbReference type="Pfam" id="PF01584">
    <property type="entry name" value="CheW"/>
    <property type="match status" value="2"/>
</dbReference>
<evidence type="ECO:0000259" key="11">
    <source>
        <dbReference type="PROSITE" id="PS50851"/>
    </source>
</evidence>
<dbReference type="Gene3D" id="2.30.30.40">
    <property type="entry name" value="SH3 Domains"/>
    <property type="match status" value="1"/>
</dbReference>
<feature type="modified residue" description="Phosphohistidine" evidence="8">
    <location>
        <position position="47"/>
    </location>
</feature>
<comment type="caution">
    <text evidence="13">The sequence shown here is derived from an EMBL/GenBank/DDBJ whole genome shotgun (WGS) entry which is preliminary data.</text>
</comment>
<feature type="domain" description="HPt" evidence="12">
    <location>
        <begin position="1"/>
        <end position="108"/>
    </location>
</feature>
<evidence type="ECO:0000256" key="5">
    <source>
        <dbReference type="ARBA" id="ARBA00022679"/>
    </source>
</evidence>
<dbReference type="Gene3D" id="3.30.565.10">
    <property type="entry name" value="Histidine kinase-like ATPase, C-terminal domain"/>
    <property type="match status" value="1"/>
</dbReference>
<evidence type="ECO:0000256" key="8">
    <source>
        <dbReference type="PROSITE-ProRule" id="PRU00110"/>
    </source>
</evidence>
<dbReference type="CDD" id="cd00088">
    <property type="entry name" value="HPT"/>
    <property type="match status" value="1"/>
</dbReference>
<feature type="domain" description="CheW-like" evidence="11">
    <location>
        <begin position="467"/>
        <end position="603"/>
    </location>
</feature>
<dbReference type="InterPro" id="IPR051315">
    <property type="entry name" value="Bact_Chemotaxis_CheA"/>
</dbReference>
<dbReference type="InterPro" id="IPR003594">
    <property type="entry name" value="HATPase_dom"/>
</dbReference>
<dbReference type="SUPFAM" id="SSF47384">
    <property type="entry name" value="Homodimeric domain of signal transducing histidine kinase"/>
    <property type="match status" value="1"/>
</dbReference>
<dbReference type="Pfam" id="PF02895">
    <property type="entry name" value="H-kinase_dim"/>
    <property type="match status" value="1"/>
</dbReference>
<dbReference type="Gene3D" id="1.10.287.560">
    <property type="entry name" value="Histidine kinase CheA-like, homodimeric domain"/>
    <property type="match status" value="1"/>
</dbReference>
<dbReference type="PROSITE" id="PS50894">
    <property type="entry name" value="HPT"/>
    <property type="match status" value="1"/>
</dbReference>
<keyword evidence="7" id="KW-0902">Two-component regulatory system</keyword>
<dbReference type="InterPro" id="IPR036061">
    <property type="entry name" value="CheW-like_dom_sf"/>
</dbReference>
<proteinExistence type="predicted"/>
<keyword evidence="4 8" id="KW-0597">Phosphoprotein</keyword>
<dbReference type="PROSITE" id="PS50109">
    <property type="entry name" value="HIS_KIN"/>
    <property type="match status" value="1"/>
</dbReference>
<evidence type="ECO:0000259" key="12">
    <source>
        <dbReference type="PROSITE" id="PS50894"/>
    </source>
</evidence>
<evidence type="ECO:0000313" key="14">
    <source>
        <dbReference type="Proteomes" id="UP001500967"/>
    </source>
</evidence>
<dbReference type="Proteomes" id="UP001500967">
    <property type="component" value="Unassembled WGS sequence"/>
</dbReference>
<dbReference type="InterPro" id="IPR002545">
    <property type="entry name" value="CheW-lke_dom"/>
</dbReference>
<dbReference type="PRINTS" id="PR00344">
    <property type="entry name" value="BCTRLSENSOR"/>
</dbReference>
<accession>A0ABN0UA26</accession>
<comment type="subcellular location">
    <subcellularLocation>
        <location evidence="2">Cell membrane</location>
    </subcellularLocation>
</comment>
<dbReference type="PANTHER" id="PTHR43395">
    <property type="entry name" value="SENSOR HISTIDINE KINASE CHEA"/>
    <property type="match status" value="1"/>
</dbReference>
<evidence type="ECO:0000256" key="1">
    <source>
        <dbReference type="ARBA" id="ARBA00000085"/>
    </source>
</evidence>
<keyword evidence="14" id="KW-1185">Reference proteome</keyword>
<evidence type="ECO:0000256" key="2">
    <source>
        <dbReference type="ARBA" id="ARBA00004236"/>
    </source>
</evidence>
<dbReference type="SMART" id="SM01231">
    <property type="entry name" value="H-kinase_dim"/>
    <property type="match status" value="1"/>
</dbReference>
<dbReference type="Gene3D" id="1.20.120.160">
    <property type="entry name" value="HPT domain"/>
    <property type="match status" value="1"/>
</dbReference>
<keyword evidence="5" id="KW-0808">Transferase</keyword>
<dbReference type="SUPFAM" id="SSF55874">
    <property type="entry name" value="ATPase domain of HSP90 chaperone/DNA topoisomerase II/histidine kinase"/>
    <property type="match status" value="1"/>
</dbReference>
<feature type="domain" description="CheW-like" evidence="11">
    <location>
        <begin position="627"/>
        <end position="757"/>
    </location>
</feature>
<dbReference type="SUPFAM" id="SSF47226">
    <property type="entry name" value="Histidine-containing phosphotransfer domain, HPT domain"/>
    <property type="match status" value="1"/>
</dbReference>
<evidence type="ECO:0000256" key="9">
    <source>
        <dbReference type="SAM" id="MobiDB-lite"/>
    </source>
</evidence>
<dbReference type="InterPro" id="IPR008207">
    <property type="entry name" value="Sig_transdc_His_kin_Hpt_dom"/>
</dbReference>
<comment type="catalytic activity">
    <reaction evidence="1">
        <text>ATP + protein L-histidine = ADP + protein N-phospho-L-histidine.</text>
        <dbReference type="EC" id="2.7.13.3"/>
    </reaction>
</comment>
<dbReference type="Gene3D" id="2.40.50.180">
    <property type="entry name" value="CheA-289, Domain 4"/>
    <property type="match status" value="1"/>
</dbReference>
<dbReference type="SMART" id="SM00073">
    <property type="entry name" value="HPT"/>
    <property type="match status" value="1"/>
</dbReference>
<dbReference type="InterPro" id="IPR037006">
    <property type="entry name" value="CheA-like_homodim_sf"/>
</dbReference>
<dbReference type="Pfam" id="PF01627">
    <property type="entry name" value="Hpt"/>
    <property type="match status" value="1"/>
</dbReference>